<accession>J9GQQ3</accession>
<evidence type="ECO:0000313" key="2">
    <source>
        <dbReference type="EMBL" id="EJX04818.1"/>
    </source>
</evidence>
<name>J9GQQ3_9ZZZZ</name>
<dbReference type="AlphaFoldDB" id="J9GQQ3"/>
<reference evidence="2" key="1">
    <citation type="journal article" date="2012" name="PLoS ONE">
        <title>Gene sets for utilization of primary and secondary nutrition supplies in the distal gut of endangered iberian lynx.</title>
        <authorList>
            <person name="Alcaide M."/>
            <person name="Messina E."/>
            <person name="Richter M."/>
            <person name="Bargiela R."/>
            <person name="Peplies J."/>
            <person name="Huws S.A."/>
            <person name="Newbold C.J."/>
            <person name="Golyshin P.N."/>
            <person name="Simon M.A."/>
            <person name="Lopez G."/>
            <person name="Yakimov M.M."/>
            <person name="Ferrer M."/>
        </authorList>
    </citation>
    <scope>NUCLEOTIDE SEQUENCE</scope>
</reference>
<feature type="region of interest" description="Disordered" evidence="1">
    <location>
        <begin position="1"/>
        <end position="33"/>
    </location>
</feature>
<comment type="caution">
    <text evidence="2">The sequence shown here is derived from an EMBL/GenBank/DDBJ whole genome shotgun (WGS) entry which is preliminary data.</text>
</comment>
<organism evidence="2">
    <name type="scientific">gut metagenome</name>
    <dbReference type="NCBI Taxonomy" id="749906"/>
    <lineage>
        <taxon>unclassified sequences</taxon>
        <taxon>metagenomes</taxon>
        <taxon>organismal metagenomes</taxon>
    </lineage>
</organism>
<gene>
    <name evidence="2" type="ORF">EVA_07073</name>
</gene>
<dbReference type="EMBL" id="AMCI01001671">
    <property type="protein sequence ID" value="EJX04818.1"/>
    <property type="molecule type" value="Genomic_DNA"/>
</dbReference>
<feature type="compositionally biased region" description="Basic and acidic residues" evidence="1">
    <location>
        <begin position="19"/>
        <end position="30"/>
    </location>
</feature>
<proteinExistence type="predicted"/>
<sequence length="132" mass="14681">MPTNPIRAEALAAENLSETPEKEENADHDPVPVSAAAHAALRALIEQTSSFSLRKTLETLCQTLTPPENGFADSLRADIRHEIKRLVKIPSAKRSEIQKKRLDQLTEALTQLNQSDSDARLMAEELYGHLVR</sequence>
<protein>
    <submittedName>
        <fullName evidence="2">Uncharacterized protein</fullName>
    </submittedName>
</protein>
<evidence type="ECO:0000256" key="1">
    <source>
        <dbReference type="SAM" id="MobiDB-lite"/>
    </source>
</evidence>